<name>A0A1W9Z4D2_MYCBA</name>
<evidence type="ECO:0000313" key="2">
    <source>
        <dbReference type="Proteomes" id="UP000192366"/>
    </source>
</evidence>
<dbReference type="STRING" id="564198.BST17_01710"/>
<proteinExistence type="predicted"/>
<gene>
    <name evidence="1" type="ORF">BST17_01710</name>
</gene>
<dbReference type="AlphaFoldDB" id="A0A1W9Z4D2"/>
<evidence type="ECO:0000313" key="1">
    <source>
        <dbReference type="EMBL" id="ORA07208.1"/>
    </source>
</evidence>
<dbReference type="Proteomes" id="UP000192366">
    <property type="component" value="Unassembled WGS sequence"/>
</dbReference>
<evidence type="ECO:0008006" key="3">
    <source>
        <dbReference type="Google" id="ProtNLM"/>
    </source>
</evidence>
<reference evidence="1 2" key="1">
    <citation type="submission" date="2017-02" db="EMBL/GenBank/DDBJ databases">
        <title>The new phylogeny of genus Mycobacterium.</title>
        <authorList>
            <person name="Tortoli E."/>
            <person name="Trovato A."/>
            <person name="Cirillo D.M."/>
        </authorList>
    </citation>
    <scope>NUCLEOTIDE SEQUENCE [LARGE SCALE GENOMIC DNA]</scope>
    <source>
        <strain evidence="1 2">DSM 45578</strain>
    </source>
</reference>
<comment type="caution">
    <text evidence="1">The sequence shown here is derived from an EMBL/GenBank/DDBJ whole genome shotgun (WGS) entry which is preliminary data.</text>
</comment>
<accession>A0A1W9Z4D2</accession>
<dbReference type="RefSeq" id="WP_083054928.1">
    <property type="nucleotide sequence ID" value="NZ_JACKVM010000014.1"/>
</dbReference>
<dbReference type="EMBL" id="MVHJ01000001">
    <property type="protein sequence ID" value="ORA07208.1"/>
    <property type="molecule type" value="Genomic_DNA"/>
</dbReference>
<protein>
    <recommendedName>
        <fullName evidence="3">Lipoprotein</fullName>
    </recommendedName>
</protein>
<organism evidence="1 2">
    <name type="scientific">Mycolicibacterium bacteremicum</name>
    <name type="common">Mycobacterium bacteremicum</name>
    <dbReference type="NCBI Taxonomy" id="564198"/>
    <lineage>
        <taxon>Bacteria</taxon>
        <taxon>Bacillati</taxon>
        <taxon>Actinomycetota</taxon>
        <taxon>Actinomycetes</taxon>
        <taxon>Mycobacteriales</taxon>
        <taxon>Mycobacteriaceae</taxon>
        <taxon>Mycolicibacterium</taxon>
    </lineage>
</organism>
<dbReference type="PROSITE" id="PS51257">
    <property type="entry name" value="PROKAR_LIPOPROTEIN"/>
    <property type="match status" value="1"/>
</dbReference>
<sequence>MSREIVRMSWAVVLGCLVLLATGCGSATVVNTDEPWTPAQTASAAPQLPQHRDNRRLADAAEFYIATPDEKAYHFSTPSGRWQCAIIPQTSAGCQPADESALSISGAPTEVPGPDGTATTPNTVLIDRHGDVQFVMADPVLYTVTPGPAVTLPFGQVLMAAGFRCNVQEATGISCGSETSAKGFTFSADGYTPVYTDVPQ</sequence>
<keyword evidence="2" id="KW-1185">Reference proteome</keyword>